<comment type="caution">
    <text evidence="2">The sequence shown here is derived from an EMBL/GenBank/DDBJ whole genome shotgun (WGS) entry which is preliminary data.</text>
</comment>
<organism evidence="2 3">
    <name type="scientific">Terrihabitans rhizophilus</name>
    <dbReference type="NCBI Taxonomy" id="3092662"/>
    <lineage>
        <taxon>Bacteria</taxon>
        <taxon>Pseudomonadati</taxon>
        <taxon>Pseudomonadota</taxon>
        <taxon>Alphaproteobacteria</taxon>
        <taxon>Hyphomicrobiales</taxon>
        <taxon>Terrihabitans</taxon>
    </lineage>
</organism>
<sequence length="107" mass="10907">MIGACMIVPGAAPAQAGDGAVLLAQVVPRQGCLSRRDAIKAVMSGQARPLSDIRDQAENAASGEMISADICPQGGKLAYVVTVLSPSGKVAYVTLDAASGRLLNVRQ</sequence>
<proteinExistence type="predicted"/>
<keyword evidence="3" id="KW-1185">Reference proteome</keyword>
<protein>
    <submittedName>
        <fullName evidence="2">PepSY domain-containing protein</fullName>
    </submittedName>
</protein>
<evidence type="ECO:0000259" key="1">
    <source>
        <dbReference type="Pfam" id="PF03413"/>
    </source>
</evidence>
<gene>
    <name evidence="2" type="ORF">SCD90_10885</name>
</gene>
<evidence type="ECO:0000313" key="3">
    <source>
        <dbReference type="Proteomes" id="UP001274321"/>
    </source>
</evidence>
<dbReference type="Pfam" id="PF03413">
    <property type="entry name" value="PepSY"/>
    <property type="match status" value="1"/>
</dbReference>
<evidence type="ECO:0000313" key="2">
    <source>
        <dbReference type="EMBL" id="MDX6806571.1"/>
    </source>
</evidence>
<dbReference type="InterPro" id="IPR025711">
    <property type="entry name" value="PepSY"/>
</dbReference>
<dbReference type="Proteomes" id="UP001274321">
    <property type="component" value="Unassembled WGS sequence"/>
</dbReference>
<feature type="domain" description="PepSY" evidence="1">
    <location>
        <begin position="50"/>
        <end position="105"/>
    </location>
</feature>
<name>A0ABU4RNZ5_9HYPH</name>
<reference evidence="2 3" key="1">
    <citation type="submission" date="2023-11" db="EMBL/GenBank/DDBJ databases">
        <authorList>
            <person name="Bao R."/>
        </authorList>
    </citation>
    <scope>NUCLEOTIDE SEQUENCE [LARGE SCALE GENOMIC DNA]</scope>
    <source>
        <strain evidence="2 3">PJ23</strain>
    </source>
</reference>
<accession>A0ABU4RNZ5</accession>
<dbReference type="EMBL" id="JAXAFJ010000006">
    <property type="protein sequence ID" value="MDX6806571.1"/>
    <property type="molecule type" value="Genomic_DNA"/>
</dbReference>